<dbReference type="GeneID" id="83220057"/>
<organism evidence="2 3">
    <name type="scientific">Lichtheimia ornata</name>
    <dbReference type="NCBI Taxonomy" id="688661"/>
    <lineage>
        <taxon>Eukaryota</taxon>
        <taxon>Fungi</taxon>
        <taxon>Fungi incertae sedis</taxon>
        <taxon>Mucoromycota</taxon>
        <taxon>Mucoromycotina</taxon>
        <taxon>Mucoromycetes</taxon>
        <taxon>Mucorales</taxon>
        <taxon>Lichtheimiaceae</taxon>
        <taxon>Lichtheimia</taxon>
    </lineage>
</organism>
<evidence type="ECO:0000256" key="1">
    <source>
        <dbReference type="SAM" id="MobiDB-lite"/>
    </source>
</evidence>
<dbReference type="Proteomes" id="UP001234581">
    <property type="component" value="Unassembled WGS sequence"/>
</dbReference>
<name>A0AAD7XSZ2_9FUNG</name>
<protein>
    <recommendedName>
        <fullName evidence="4">F-box domain-containing protein</fullName>
    </recommendedName>
</protein>
<dbReference type="RefSeq" id="XP_058336625.1">
    <property type="nucleotide sequence ID" value="XM_058492611.1"/>
</dbReference>
<sequence>MATTTTTTTPTPASPWSVTTSGGGGGVNVPILPNELLVQIVFMTELPYRGVFLSVCRFTNRLVSQHVYQKAVFPEEASMTDMIRFCYKHGQSLEIIKLPQRRCYYPDTFFTILAQLCPKLSFLQSSITPKQLVRRLLPVMKQHPSTFMLTHVSPSFAYYELDLEQQQQQQQSPSSSPEIEYYQLACCSCCLAIRQPKKDDDVVTHISHYYHHPGALRSAILPTFGSDLVSLTLNPYDILTASVAHMIIAKCPRIRLLVVPAVKADGLWMMLRWCDTLVAVVVGSTPPLDDDDDLDDDLHHHHHHNTLAGQDTVDDENERAVATVESYKRVWCVHPHASHFQGLIYKSWHIGIIPRM</sequence>
<feature type="region of interest" description="Disordered" evidence="1">
    <location>
        <begin position="292"/>
        <end position="315"/>
    </location>
</feature>
<keyword evidence="3" id="KW-1185">Reference proteome</keyword>
<evidence type="ECO:0008006" key="4">
    <source>
        <dbReference type="Google" id="ProtNLM"/>
    </source>
</evidence>
<comment type="caution">
    <text evidence="2">The sequence shown here is derived from an EMBL/GenBank/DDBJ whole genome shotgun (WGS) entry which is preliminary data.</text>
</comment>
<evidence type="ECO:0000313" key="2">
    <source>
        <dbReference type="EMBL" id="KAJ8651711.1"/>
    </source>
</evidence>
<feature type="region of interest" description="Disordered" evidence="1">
    <location>
        <begin position="1"/>
        <end position="21"/>
    </location>
</feature>
<dbReference type="AlphaFoldDB" id="A0AAD7XSZ2"/>
<reference evidence="2 3" key="1">
    <citation type="submission" date="2023-03" db="EMBL/GenBank/DDBJ databases">
        <title>Genome sequence of Lichtheimia ornata CBS 291.66.</title>
        <authorList>
            <person name="Mohabir J.T."/>
            <person name="Shea T.P."/>
            <person name="Kurbessoian T."/>
            <person name="Berby B."/>
            <person name="Fontaine J."/>
            <person name="Livny J."/>
            <person name="Gnirke A."/>
            <person name="Stajich J.E."/>
            <person name="Cuomo C.A."/>
        </authorList>
    </citation>
    <scope>NUCLEOTIDE SEQUENCE [LARGE SCALE GENOMIC DNA]</scope>
    <source>
        <strain evidence="2">CBS 291.66</strain>
    </source>
</reference>
<accession>A0AAD7XSZ2</accession>
<proteinExistence type="predicted"/>
<gene>
    <name evidence="2" type="ORF">O0I10_012723</name>
</gene>
<feature type="compositionally biased region" description="Low complexity" evidence="1">
    <location>
        <begin position="1"/>
        <end position="20"/>
    </location>
</feature>
<dbReference type="EMBL" id="JARTCD010000149">
    <property type="protein sequence ID" value="KAJ8651711.1"/>
    <property type="molecule type" value="Genomic_DNA"/>
</dbReference>
<evidence type="ECO:0000313" key="3">
    <source>
        <dbReference type="Proteomes" id="UP001234581"/>
    </source>
</evidence>